<evidence type="ECO:0000259" key="7">
    <source>
        <dbReference type="PROSITE" id="PS50847"/>
    </source>
</evidence>
<evidence type="ECO:0000256" key="1">
    <source>
        <dbReference type="ARBA" id="ARBA00022512"/>
    </source>
</evidence>
<protein>
    <submittedName>
        <fullName evidence="8">LPXTG cell wall anchor domain-containing protein</fullName>
    </submittedName>
</protein>
<evidence type="ECO:0000313" key="9">
    <source>
        <dbReference type="Proteomes" id="UP000263377"/>
    </source>
</evidence>
<keyword evidence="6" id="KW-0472">Membrane</keyword>
<dbReference type="NCBIfam" id="TIGR01167">
    <property type="entry name" value="LPXTG_anchor"/>
    <property type="match status" value="1"/>
</dbReference>
<keyword evidence="9" id="KW-1185">Reference proteome</keyword>
<evidence type="ECO:0000256" key="6">
    <source>
        <dbReference type="SAM" id="Phobius"/>
    </source>
</evidence>
<feature type="region of interest" description="Disordered" evidence="5">
    <location>
        <begin position="164"/>
        <end position="252"/>
    </location>
</feature>
<feature type="compositionally biased region" description="Low complexity" evidence="5">
    <location>
        <begin position="220"/>
        <end position="240"/>
    </location>
</feature>
<evidence type="ECO:0000256" key="5">
    <source>
        <dbReference type="SAM" id="MobiDB-lite"/>
    </source>
</evidence>
<evidence type="ECO:0000256" key="4">
    <source>
        <dbReference type="ARBA" id="ARBA00023088"/>
    </source>
</evidence>
<reference evidence="8 9" key="1">
    <citation type="submission" date="2018-08" db="EMBL/GenBank/DDBJ databases">
        <title>Diversity &amp; Physiological Properties of Lignin-Decomposing Actinobacteria from Soil.</title>
        <authorList>
            <person name="Roh S.G."/>
            <person name="Kim S.B."/>
        </authorList>
    </citation>
    <scope>NUCLEOTIDE SEQUENCE [LARGE SCALE GENOMIC DNA]</scope>
    <source>
        <strain evidence="8 9">MMS17-GH009</strain>
    </source>
</reference>
<keyword evidence="6" id="KW-0812">Transmembrane</keyword>
<evidence type="ECO:0000256" key="2">
    <source>
        <dbReference type="ARBA" id="ARBA00022525"/>
    </source>
</evidence>
<dbReference type="PROSITE" id="PS50847">
    <property type="entry name" value="GRAM_POS_ANCHORING"/>
    <property type="match status" value="1"/>
</dbReference>
<evidence type="ECO:0000313" key="8">
    <source>
        <dbReference type="EMBL" id="RGD61812.1"/>
    </source>
</evidence>
<name>A0A373A2A9_9ACTN</name>
<feature type="domain" description="Gram-positive cocci surface proteins LPxTG" evidence="7">
    <location>
        <begin position="242"/>
        <end position="281"/>
    </location>
</feature>
<sequence>MGWPKHIGRRTDSRYPVVRRGVAGCGSAGRVPRTVVAGHRVPLNTPAAHDRSEGNKVMARQQRHFAIGATALAGTAAAGFLLPLALATNASAHVPSWSVTCDKIVIDLINYSPKADVKNTVSLTIDGEKVLDAKAFPAEFHGSFPVKDHDAPIKANLVVTTTENPNEKGWNINETKTIEPCHTPTPTPTPTKTPTPTPTPTPTVTPSTPPPVTTPPATPTPSVTHTPSKTPTPSPSASAPALAQTGSSDATPMIAAAGGGVLLVGGALVLLARKRRGGSES</sequence>
<keyword evidence="3" id="KW-0732">Signal</keyword>
<keyword evidence="2" id="KW-0964">Secreted</keyword>
<dbReference type="InterPro" id="IPR019931">
    <property type="entry name" value="LPXTG_anchor"/>
</dbReference>
<dbReference type="NCBIfam" id="NF041528">
    <property type="entry name" value="strep_LAETG"/>
    <property type="match status" value="1"/>
</dbReference>
<organism evidence="8 9">
    <name type="scientific">Kitasatospora xanthocidica</name>
    <dbReference type="NCBI Taxonomy" id="83382"/>
    <lineage>
        <taxon>Bacteria</taxon>
        <taxon>Bacillati</taxon>
        <taxon>Actinomycetota</taxon>
        <taxon>Actinomycetes</taxon>
        <taxon>Kitasatosporales</taxon>
        <taxon>Streptomycetaceae</taxon>
        <taxon>Kitasatospora</taxon>
    </lineage>
</organism>
<dbReference type="Proteomes" id="UP000263377">
    <property type="component" value="Unassembled WGS sequence"/>
</dbReference>
<feature type="compositionally biased region" description="Pro residues" evidence="5">
    <location>
        <begin position="183"/>
        <end position="219"/>
    </location>
</feature>
<gene>
    <name evidence="8" type="ORF">DR950_32350</name>
</gene>
<comment type="caution">
    <text evidence="8">The sequence shown here is derived from an EMBL/GenBank/DDBJ whole genome shotgun (WGS) entry which is preliminary data.</text>
</comment>
<keyword evidence="1" id="KW-0134">Cell wall</keyword>
<dbReference type="AlphaFoldDB" id="A0A373A2A9"/>
<feature type="transmembrane region" description="Helical" evidence="6">
    <location>
        <begin position="253"/>
        <end position="272"/>
    </location>
</feature>
<feature type="transmembrane region" description="Helical" evidence="6">
    <location>
        <begin position="65"/>
        <end position="86"/>
    </location>
</feature>
<keyword evidence="4" id="KW-0572">Peptidoglycan-anchor</keyword>
<evidence type="ECO:0000256" key="3">
    <source>
        <dbReference type="ARBA" id="ARBA00022729"/>
    </source>
</evidence>
<dbReference type="EMBL" id="QVIG01000001">
    <property type="protein sequence ID" value="RGD61812.1"/>
    <property type="molecule type" value="Genomic_DNA"/>
</dbReference>
<keyword evidence="6" id="KW-1133">Transmembrane helix</keyword>
<proteinExistence type="predicted"/>
<accession>A0A373A2A9</accession>